<sequence>MLNQVTSDESESLNRKLQQMMQELSSLCKQLDKQKKKLEDEKSDQDKLLKRMIVKEDERLNYEKEQERMKKEWDDKENECEQLSLELLQIKFILQKTLGYDPVEPNLIILYIRSGLNVVDPVMTKDVYRIKLQFEDHKSENFNSIFLFNKTRTVRYQKNGELGIGQSIQGIIGNQMYKCGQIVSADVDFEAVPLTINFYVDDPEQPIYIRNVPKSIRFYI</sequence>
<dbReference type="Proteomes" id="UP000324800">
    <property type="component" value="Unassembled WGS sequence"/>
</dbReference>
<evidence type="ECO:0000256" key="1">
    <source>
        <dbReference type="SAM" id="Coils"/>
    </source>
</evidence>
<evidence type="ECO:0000313" key="3">
    <source>
        <dbReference type="Proteomes" id="UP000324800"/>
    </source>
</evidence>
<dbReference type="AlphaFoldDB" id="A0A5J4UVI5"/>
<gene>
    <name evidence="2" type="ORF">EZS28_029984</name>
</gene>
<dbReference type="EMBL" id="SNRW01011943">
    <property type="protein sequence ID" value="KAA6374489.1"/>
    <property type="molecule type" value="Genomic_DNA"/>
</dbReference>
<comment type="caution">
    <text evidence="2">The sequence shown here is derived from an EMBL/GenBank/DDBJ whole genome shotgun (WGS) entry which is preliminary data.</text>
</comment>
<proteinExistence type="predicted"/>
<evidence type="ECO:0000313" key="2">
    <source>
        <dbReference type="EMBL" id="KAA6374489.1"/>
    </source>
</evidence>
<feature type="coiled-coil region" evidence="1">
    <location>
        <begin position="3"/>
        <end position="86"/>
    </location>
</feature>
<protein>
    <submittedName>
        <fullName evidence="2">Uncharacterized protein</fullName>
    </submittedName>
</protein>
<organism evidence="2 3">
    <name type="scientific">Streblomastix strix</name>
    <dbReference type="NCBI Taxonomy" id="222440"/>
    <lineage>
        <taxon>Eukaryota</taxon>
        <taxon>Metamonada</taxon>
        <taxon>Preaxostyla</taxon>
        <taxon>Oxymonadida</taxon>
        <taxon>Streblomastigidae</taxon>
        <taxon>Streblomastix</taxon>
    </lineage>
</organism>
<name>A0A5J4UVI5_9EUKA</name>
<keyword evidence="1" id="KW-0175">Coiled coil</keyword>
<accession>A0A5J4UVI5</accession>
<reference evidence="2 3" key="1">
    <citation type="submission" date="2019-03" db="EMBL/GenBank/DDBJ databases">
        <title>Single cell metagenomics reveals metabolic interactions within the superorganism composed of flagellate Streblomastix strix and complex community of Bacteroidetes bacteria on its surface.</title>
        <authorList>
            <person name="Treitli S.C."/>
            <person name="Kolisko M."/>
            <person name="Husnik F."/>
            <person name="Keeling P."/>
            <person name="Hampl V."/>
        </authorList>
    </citation>
    <scope>NUCLEOTIDE SEQUENCE [LARGE SCALE GENOMIC DNA]</scope>
    <source>
        <strain evidence="2">ST1C</strain>
    </source>
</reference>